<dbReference type="AlphaFoldDB" id="A0AAE0SV54"/>
<proteinExistence type="predicted"/>
<reference evidence="2" key="1">
    <citation type="journal article" date="2021" name="Genome Biol. Evol.">
        <title>A High-Quality Reference Genome for a Parasitic Bivalve with Doubly Uniparental Inheritance (Bivalvia: Unionida).</title>
        <authorList>
            <person name="Smith C.H."/>
        </authorList>
    </citation>
    <scope>NUCLEOTIDE SEQUENCE</scope>
    <source>
        <strain evidence="2">CHS0354</strain>
    </source>
</reference>
<keyword evidence="1" id="KW-0732">Signal</keyword>
<comment type="caution">
    <text evidence="2">The sequence shown here is derived from an EMBL/GenBank/DDBJ whole genome shotgun (WGS) entry which is preliminary data.</text>
</comment>
<evidence type="ECO:0000313" key="2">
    <source>
        <dbReference type="EMBL" id="KAK3598629.1"/>
    </source>
</evidence>
<gene>
    <name evidence="2" type="ORF">CHS0354_037579</name>
</gene>
<protein>
    <submittedName>
        <fullName evidence="2">Uncharacterized protein</fullName>
    </submittedName>
</protein>
<name>A0AAE0SV54_9BIVA</name>
<organism evidence="2 3">
    <name type="scientific">Potamilus streckersoni</name>
    <dbReference type="NCBI Taxonomy" id="2493646"/>
    <lineage>
        <taxon>Eukaryota</taxon>
        <taxon>Metazoa</taxon>
        <taxon>Spiralia</taxon>
        <taxon>Lophotrochozoa</taxon>
        <taxon>Mollusca</taxon>
        <taxon>Bivalvia</taxon>
        <taxon>Autobranchia</taxon>
        <taxon>Heteroconchia</taxon>
        <taxon>Palaeoheterodonta</taxon>
        <taxon>Unionida</taxon>
        <taxon>Unionoidea</taxon>
        <taxon>Unionidae</taxon>
        <taxon>Ambleminae</taxon>
        <taxon>Lampsilini</taxon>
        <taxon>Potamilus</taxon>
    </lineage>
</organism>
<feature type="chain" id="PRO_5042203815" evidence="1">
    <location>
        <begin position="19"/>
        <end position="232"/>
    </location>
</feature>
<reference evidence="2" key="3">
    <citation type="submission" date="2023-05" db="EMBL/GenBank/DDBJ databases">
        <authorList>
            <person name="Smith C.H."/>
        </authorList>
    </citation>
    <scope>NUCLEOTIDE SEQUENCE</scope>
    <source>
        <strain evidence="2">CHS0354</strain>
        <tissue evidence="2">Mantle</tissue>
    </source>
</reference>
<evidence type="ECO:0000313" key="3">
    <source>
        <dbReference type="Proteomes" id="UP001195483"/>
    </source>
</evidence>
<dbReference type="EMBL" id="JAEAOA010002198">
    <property type="protein sequence ID" value="KAK3598629.1"/>
    <property type="molecule type" value="Genomic_DNA"/>
</dbReference>
<sequence length="232" mass="26419">MTLYSIQFSILLLPAATGFETVWVTDVTAQFQADKRALGDIYLPDQLTFDLIRGSDELTLNLKRNYDIDPNTDIYVVQKLKDGRSFLARTNKLEKEAVAYYQDIDNEAFMTARCAQRSNQNCDRIINGNIRIGGSYYDLRQAESDLTPSDMSEVPSLIGKRYVLLDQSNIEQDNVVENNVVYNAIEGNLEELKARHVCPLYARLSRKEAEVHDERTNGEIYSVRSLEDSTIS</sequence>
<feature type="signal peptide" evidence="1">
    <location>
        <begin position="1"/>
        <end position="18"/>
    </location>
</feature>
<reference evidence="2" key="2">
    <citation type="journal article" date="2021" name="Genome Biol. Evol.">
        <title>Developing a high-quality reference genome for a parasitic bivalve with doubly uniparental inheritance (Bivalvia: Unionida).</title>
        <authorList>
            <person name="Smith C.H."/>
        </authorList>
    </citation>
    <scope>NUCLEOTIDE SEQUENCE</scope>
    <source>
        <strain evidence="2">CHS0354</strain>
        <tissue evidence="2">Mantle</tissue>
    </source>
</reference>
<evidence type="ECO:0000256" key="1">
    <source>
        <dbReference type="SAM" id="SignalP"/>
    </source>
</evidence>
<keyword evidence="3" id="KW-1185">Reference proteome</keyword>
<accession>A0AAE0SV54</accession>
<dbReference type="Proteomes" id="UP001195483">
    <property type="component" value="Unassembled WGS sequence"/>
</dbReference>